<feature type="region of interest" description="Disordered" evidence="1">
    <location>
        <begin position="33"/>
        <end position="69"/>
    </location>
</feature>
<dbReference type="OrthoDB" id="5569250at2759"/>
<dbReference type="InterPro" id="IPR000719">
    <property type="entry name" value="Prot_kinase_dom"/>
</dbReference>
<dbReference type="Pfam" id="PF17667">
    <property type="entry name" value="Pkinase_fungal"/>
    <property type="match status" value="2"/>
</dbReference>
<dbReference type="SUPFAM" id="SSF56112">
    <property type="entry name" value="Protein kinase-like (PK-like)"/>
    <property type="match status" value="1"/>
</dbReference>
<evidence type="ECO:0000313" key="3">
    <source>
        <dbReference type="EMBL" id="KIM73226.1"/>
    </source>
</evidence>
<dbReference type="Proteomes" id="UP000054166">
    <property type="component" value="Unassembled WGS sequence"/>
</dbReference>
<evidence type="ECO:0000256" key="1">
    <source>
        <dbReference type="SAM" id="MobiDB-lite"/>
    </source>
</evidence>
<proteinExistence type="predicted"/>
<reference evidence="4" key="2">
    <citation type="submission" date="2015-01" db="EMBL/GenBank/DDBJ databases">
        <title>Evolutionary Origins and Diversification of the Mycorrhizal Mutualists.</title>
        <authorList>
            <consortium name="DOE Joint Genome Institute"/>
            <consortium name="Mycorrhizal Genomics Consortium"/>
            <person name="Kohler A."/>
            <person name="Kuo A."/>
            <person name="Nagy L.G."/>
            <person name="Floudas D."/>
            <person name="Copeland A."/>
            <person name="Barry K.W."/>
            <person name="Cichocki N."/>
            <person name="Veneault-Fourrey C."/>
            <person name="LaButti K."/>
            <person name="Lindquist E.A."/>
            <person name="Lipzen A."/>
            <person name="Lundell T."/>
            <person name="Morin E."/>
            <person name="Murat C."/>
            <person name="Riley R."/>
            <person name="Ohm R."/>
            <person name="Sun H."/>
            <person name="Tunlid A."/>
            <person name="Henrissat B."/>
            <person name="Grigoriev I.V."/>
            <person name="Hibbett D.S."/>
            <person name="Martin F."/>
        </authorList>
    </citation>
    <scope>NUCLEOTIDE SEQUENCE [LARGE SCALE GENOMIC DNA]</scope>
    <source>
        <strain evidence="4">F 1598</strain>
    </source>
</reference>
<dbReference type="STRING" id="765440.A0A0C3EZU5"/>
<accession>A0A0C3EZU5</accession>
<feature type="region of interest" description="Disordered" evidence="1">
    <location>
        <begin position="275"/>
        <end position="304"/>
    </location>
</feature>
<organism evidence="3 4">
    <name type="scientific">Piloderma croceum (strain F 1598)</name>
    <dbReference type="NCBI Taxonomy" id="765440"/>
    <lineage>
        <taxon>Eukaryota</taxon>
        <taxon>Fungi</taxon>
        <taxon>Dikarya</taxon>
        <taxon>Basidiomycota</taxon>
        <taxon>Agaricomycotina</taxon>
        <taxon>Agaricomycetes</taxon>
        <taxon>Agaricomycetidae</taxon>
        <taxon>Atheliales</taxon>
        <taxon>Atheliaceae</taxon>
        <taxon>Piloderma</taxon>
    </lineage>
</organism>
<feature type="compositionally biased region" description="Polar residues" evidence="1">
    <location>
        <begin position="41"/>
        <end position="53"/>
    </location>
</feature>
<dbReference type="PANTHER" id="PTHR38248">
    <property type="entry name" value="FUNK1 6"/>
    <property type="match status" value="1"/>
</dbReference>
<dbReference type="PANTHER" id="PTHR38248:SF2">
    <property type="entry name" value="FUNK1 11"/>
    <property type="match status" value="1"/>
</dbReference>
<evidence type="ECO:0000259" key="2">
    <source>
        <dbReference type="PROSITE" id="PS50011"/>
    </source>
</evidence>
<name>A0A0C3EZU5_PILCF</name>
<gene>
    <name evidence="3" type="ORF">PILCRDRAFT_802965</name>
</gene>
<dbReference type="GO" id="GO:0004672">
    <property type="term" value="F:protein kinase activity"/>
    <property type="evidence" value="ECO:0007669"/>
    <property type="project" value="InterPro"/>
</dbReference>
<dbReference type="GO" id="GO:0005524">
    <property type="term" value="F:ATP binding"/>
    <property type="evidence" value="ECO:0007669"/>
    <property type="project" value="InterPro"/>
</dbReference>
<dbReference type="Gene3D" id="1.10.510.10">
    <property type="entry name" value="Transferase(Phosphotransferase) domain 1"/>
    <property type="match status" value="1"/>
</dbReference>
<dbReference type="AlphaFoldDB" id="A0A0C3EZU5"/>
<evidence type="ECO:0000313" key="4">
    <source>
        <dbReference type="Proteomes" id="UP000054166"/>
    </source>
</evidence>
<sequence length="747" mass="84351">MRNYKKKSIIWKGLRRVSETRIWDSCIEGLEKGSKSESKQTRPSLPLSITDTPHAQGSGSHSSYHSRHHQSHYKPYLREDLRNQHTITVDQFLCHILQVPSALLQKKVAPTIQGPQKAVHEYTSTFGHETMCYHPFVKVANLIISETINTLDIIFCRNDPVIVKGSFGDRKPDVVGVCYNAVREDGDRGGVDNLINDGPKGYAFYWSELLSFLEFKVNRFVGGGSSVHTSSVSSGVSSRSNLIAPTASSLAGSSSKFRAKKLAPANVANTHTVAATCSSTSSKQPSGGDVSRETSRKSKRRKKDADVDVDELQCASYALELLSHGGLRNHIIGALVSDNSLQLLYYDRSIILISEPFDFIVNHSHLIITLNALAGFNARQWGYALPPLEPAYSLPEPRDRDRLFDGLRLTLKNGRQLRLMDTIFHQHSLIGRGTCVVRATCVGAEVNKSDGWEGTVIVKFSWPSKSRMAEPTIIEEARQMAVESGDNWVLDHLPMVLYSEDTEWTLLSLVLIELLGNKYEKRVLRIMVQEELFPIINRCTAPELAVSFRERYSDVCYQWLVERCNILHRDISLNNFMLRKKGSDIYGVLNDFDLAVPLDHTGASSRQRTGTKPYMVIDLVDKDPPVHKYRHDLESMVYVLYWIISRYDNGEEIPCPPLQQWADLGGRELVAEKRSFLTDRDIPEPTQAFRPLRRWAGNMRSMVRTGYSNQAAHLETQPFDQSTFDYETLGSAITFPEFRRILELPVT</sequence>
<dbReference type="InterPro" id="IPR040976">
    <property type="entry name" value="Pkinase_fungal"/>
</dbReference>
<feature type="compositionally biased region" description="Low complexity" evidence="1">
    <location>
        <begin position="54"/>
        <end position="63"/>
    </location>
</feature>
<feature type="domain" description="Protein kinase" evidence="2">
    <location>
        <begin position="424"/>
        <end position="738"/>
    </location>
</feature>
<dbReference type="EMBL" id="KN833089">
    <property type="protein sequence ID" value="KIM73226.1"/>
    <property type="molecule type" value="Genomic_DNA"/>
</dbReference>
<dbReference type="HOGENOM" id="CLU_020264_0_0_1"/>
<dbReference type="PROSITE" id="PS50011">
    <property type="entry name" value="PROTEIN_KINASE_DOM"/>
    <property type="match status" value="1"/>
</dbReference>
<protein>
    <recommendedName>
        <fullName evidence="2">Protein kinase domain-containing protein</fullName>
    </recommendedName>
</protein>
<dbReference type="InterPro" id="IPR011009">
    <property type="entry name" value="Kinase-like_dom_sf"/>
</dbReference>
<reference evidence="3 4" key="1">
    <citation type="submission" date="2014-04" db="EMBL/GenBank/DDBJ databases">
        <authorList>
            <consortium name="DOE Joint Genome Institute"/>
            <person name="Kuo A."/>
            <person name="Tarkka M."/>
            <person name="Buscot F."/>
            <person name="Kohler A."/>
            <person name="Nagy L.G."/>
            <person name="Floudas D."/>
            <person name="Copeland A."/>
            <person name="Barry K.W."/>
            <person name="Cichocki N."/>
            <person name="Veneault-Fourrey C."/>
            <person name="LaButti K."/>
            <person name="Lindquist E.A."/>
            <person name="Lipzen A."/>
            <person name="Lundell T."/>
            <person name="Morin E."/>
            <person name="Murat C."/>
            <person name="Sun H."/>
            <person name="Tunlid A."/>
            <person name="Henrissat B."/>
            <person name="Grigoriev I.V."/>
            <person name="Hibbett D.S."/>
            <person name="Martin F."/>
            <person name="Nordberg H.P."/>
            <person name="Cantor M.N."/>
            <person name="Hua S.X."/>
        </authorList>
    </citation>
    <scope>NUCLEOTIDE SEQUENCE [LARGE SCALE GENOMIC DNA]</scope>
    <source>
        <strain evidence="3 4">F 1598</strain>
    </source>
</reference>
<keyword evidence="4" id="KW-1185">Reference proteome</keyword>
<dbReference type="InParanoid" id="A0A0C3EZU5"/>